<feature type="transmembrane region" description="Helical" evidence="2">
    <location>
        <begin position="21"/>
        <end position="38"/>
    </location>
</feature>
<evidence type="ECO:0000256" key="2">
    <source>
        <dbReference type="SAM" id="Phobius"/>
    </source>
</evidence>
<keyword evidence="2" id="KW-1133">Transmembrane helix</keyword>
<proteinExistence type="predicted"/>
<reference evidence="3" key="1">
    <citation type="submission" date="2021-01" db="EMBL/GenBank/DDBJ databases">
        <authorList>
            <person name="Corre E."/>
            <person name="Pelletier E."/>
            <person name="Niang G."/>
            <person name="Scheremetjew M."/>
            <person name="Finn R."/>
            <person name="Kale V."/>
            <person name="Holt S."/>
            <person name="Cochrane G."/>
            <person name="Meng A."/>
            <person name="Brown T."/>
            <person name="Cohen L."/>
        </authorList>
    </citation>
    <scope>NUCLEOTIDE SEQUENCE</scope>
    <source>
        <strain evidence="3">308</strain>
    </source>
</reference>
<protein>
    <submittedName>
        <fullName evidence="3">Uncharacterized protein</fullName>
    </submittedName>
</protein>
<organism evidence="3">
    <name type="scientific">Corethron hystrix</name>
    <dbReference type="NCBI Taxonomy" id="216773"/>
    <lineage>
        <taxon>Eukaryota</taxon>
        <taxon>Sar</taxon>
        <taxon>Stramenopiles</taxon>
        <taxon>Ochrophyta</taxon>
        <taxon>Bacillariophyta</taxon>
        <taxon>Coscinodiscophyceae</taxon>
        <taxon>Corethrophycidae</taxon>
        <taxon>Corethrales</taxon>
        <taxon>Corethraceae</taxon>
        <taxon>Corethron</taxon>
    </lineage>
</organism>
<feature type="compositionally biased region" description="Basic and acidic residues" evidence="1">
    <location>
        <begin position="66"/>
        <end position="97"/>
    </location>
</feature>
<dbReference type="EMBL" id="HBFR01004609">
    <property type="protein sequence ID" value="CAD8875972.1"/>
    <property type="molecule type" value="Transcribed_RNA"/>
</dbReference>
<evidence type="ECO:0000313" key="3">
    <source>
        <dbReference type="EMBL" id="CAD8875972.1"/>
    </source>
</evidence>
<keyword evidence="2" id="KW-0812">Transmembrane</keyword>
<dbReference type="AlphaFoldDB" id="A0A7S1FLN0"/>
<keyword evidence="2" id="KW-0472">Membrane</keyword>
<sequence length="226" mass="25151">MHLRKKLTPCSQKTQPKRSKIATLFHVPLFLFLAFQVTRTTAFSEYSASPVRHVAVPAMSTVIPGTKEDTKTDTKRKSGRGWERKKTGGDIKKSDRPFKWSRGGPLEYLMDAMASRNDEDPYHILLLDKTFEEPRITVDYVSSSLTYVLGIPSAEADELTEAADQNGMSCLGTWPHEECLALGEKLRIRDIVCRIVPFVEGGARGWQAKAGDALNGFGNNLFSEGV</sequence>
<accession>A0A7S1FLN0</accession>
<name>A0A7S1FLN0_9STRA</name>
<gene>
    <name evidence="3" type="ORF">CHYS00102_LOCUS3150</name>
</gene>
<feature type="region of interest" description="Disordered" evidence="1">
    <location>
        <begin position="64"/>
        <end position="97"/>
    </location>
</feature>
<evidence type="ECO:0000256" key="1">
    <source>
        <dbReference type="SAM" id="MobiDB-lite"/>
    </source>
</evidence>